<name>A0A4Q7VDV9_9BURK</name>
<gene>
    <name evidence="2" type="ORF">EV681_2665</name>
</gene>
<comment type="caution">
    <text evidence="2">The sequence shown here is derived from an EMBL/GenBank/DDBJ whole genome shotgun (WGS) entry which is preliminary data.</text>
</comment>
<feature type="domain" description="Glycosyl transferase family 1" evidence="1">
    <location>
        <begin position="173"/>
        <end position="294"/>
    </location>
</feature>
<accession>A0A4Q7VDV9</accession>
<keyword evidence="2" id="KW-0808">Transferase</keyword>
<organism evidence="2 3">
    <name type="scientific">Advenella incenata</name>
    <dbReference type="NCBI Taxonomy" id="267800"/>
    <lineage>
        <taxon>Bacteria</taxon>
        <taxon>Pseudomonadati</taxon>
        <taxon>Pseudomonadota</taxon>
        <taxon>Betaproteobacteria</taxon>
        <taxon>Burkholderiales</taxon>
        <taxon>Alcaligenaceae</taxon>
    </lineage>
</organism>
<dbReference type="PANTHER" id="PTHR12526:SF630">
    <property type="entry name" value="GLYCOSYLTRANSFERASE"/>
    <property type="match status" value="1"/>
</dbReference>
<dbReference type="AlphaFoldDB" id="A0A4Q7VDV9"/>
<dbReference type="PANTHER" id="PTHR12526">
    <property type="entry name" value="GLYCOSYLTRANSFERASE"/>
    <property type="match status" value="1"/>
</dbReference>
<reference evidence="2 3" key="1">
    <citation type="submission" date="2019-02" db="EMBL/GenBank/DDBJ databases">
        <title>Genomic Encyclopedia of Type Strains, Phase IV (KMG-IV): sequencing the most valuable type-strain genomes for metagenomic binning, comparative biology and taxonomic classification.</title>
        <authorList>
            <person name="Goeker M."/>
        </authorList>
    </citation>
    <scope>NUCLEOTIDE SEQUENCE [LARGE SCALE GENOMIC DNA]</scope>
    <source>
        <strain evidence="2 3">DSM 23814</strain>
    </source>
</reference>
<dbReference type="Proteomes" id="UP000293398">
    <property type="component" value="Unassembled WGS sequence"/>
</dbReference>
<keyword evidence="3" id="KW-1185">Reference proteome</keyword>
<proteinExistence type="predicted"/>
<dbReference type="Pfam" id="PF00534">
    <property type="entry name" value="Glycos_transf_1"/>
    <property type="match status" value="1"/>
</dbReference>
<dbReference type="OrthoDB" id="509705at2"/>
<evidence type="ECO:0000259" key="1">
    <source>
        <dbReference type="Pfam" id="PF00534"/>
    </source>
</evidence>
<sequence length="346" mass="39520">MKILNKRVLTIYPNCSRGGMATVYKSRATSEKNVAFDFIFFNNFGGMSALAALPNVRVKIVDKADILTMLPGELSRSKYDEVRITTLAELVKITAHRTRKLIYEFHSSDIGVILNELDNLDLSILDEVWVPSKFSYDLISPFINLTTLKIVPNLVDTSIFTPLGKSFLLCDIPSESRPIVWVGRFDKSKNFKDFIELVSKLPCIFFGIMVVSLEDSVTRLAEVMYQVRQKKVEQRLKIFFNLTQHDMATLYRATVNSRGYFCSTSLAESFGYGVLEAALTGLPVIAYRLDALEEHMQYAFSIQLIEPGAVATMTNCIINSDWEKEYEENQNGIADYRQRFRQDYFF</sequence>
<dbReference type="InterPro" id="IPR001296">
    <property type="entry name" value="Glyco_trans_1"/>
</dbReference>
<dbReference type="RefSeq" id="WP_130304227.1">
    <property type="nucleotide sequence ID" value="NZ_SHKO01000002.1"/>
</dbReference>
<protein>
    <submittedName>
        <fullName evidence="2">Glycosyltransferase involved in cell wall biosynthesis</fullName>
    </submittedName>
</protein>
<evidence type="ECO:0000313" key="2">
    <source>
        <dbReference type="EMBL" id="RZT94247.1"/>
    </source>
</evidence>
<dbReference type="EMBL" id="SHKO01000002">
    <property type="protein sequence ID" value="RZT94247.1"/>
    <property type="molecule type" value="Genomic_DNA"/>
</dbReference>
<evidence type="ECO:0000313" key="3">
    <source>
        <dbReference type="Proteomes" id="UP000293398"/>
    </source>
</evidence>
<dbReference type="GO" id="GO:0016757">
    <property type="term" value="F:glycosyltransferase activity"/>
    <property type="evidence" value="ECO:0007669"/>
    <property type="project" value="InterPro"/>
</dbReference>
<dbReference type="Gene3D" id="3.40.50.2000">
    <property type="entry name" value="Glycogen Phosphorylase B"/>
    <property type="match status" value="1"/>
</dbReference>
<dbReference type="SUPFAM" id="SSF53756">
    <property type="entry name" value="UDP-Glycosyltransferase/glycogen phosphorylase"/>
    <property type="match status" value="1"/>
</dbReference>